<dbReference type="InterPro" id="IPR029063">
    <property type="entry name" value="SAM-dependent_MTases_sf"/>
</dbReference>
<dbReference type="InterPro" id="IPR009537">
    <property type="entry name" value="DUF1156"/>
</dbReference>
<organism evidence="2 3">
    <name type="scientific">Sabulicella glaciei</name>
    <dbReference type="NCBI Taxonomy" id="2984948"/>
    <lineage>
        <taxon>Bacteria</taxon>
        <taxon>Pseudomonadati</taxon>
        <taxon>Pseudomonadota</taxon>
        <taxon>Alphaproteobacteria</taxon>
        <taxon>Acetobacterales</taxon>
        <taxon>Acetobacteraceae</taxon>
        <taxon>Sabulicella</taxon>
    </lineage>
</organism>
<evidence type="ECO:0000313" key="3">
    <source>
        <dbReference type="Proteomes" id="UP001526430"/>
    </source>
</evidence>
<comment type="caution">
    <text evidence="2">The sequence shown here is derived from an EMBL/GenBank/DDBJ whole genome shotgun (WGS) entry which is preliminary data.</text>
</comment>
<evidence type="ECO:0000313" key="2">
    <source>
        <dbReference type="EMBL" id="MCW8087707.1"/>
    </source>
</evidence>
<feature type="domain" description="DUF1156" evidence="1">
    <location>
        <begin position="13"/>
        <end position="84"/>
    </location>
</feature>
<dbReference type="Proteomes" id="UP001526430">
    <property type="component" value="Unassembled WGS sequence"/>
</dbReference>
<gene>
    <name evidence="2" type="ORF">OF850_19030</name>
</gene>
<dbReference type="Pfam" id="PF06634">
    <property type="entry name" value="DUF1156"/>
    <property type="match status" value="1"/>
</dbReference>
<dbReference type="SUPFAM" id="SSF53335">
    <property type="entry name" value="S-adenosyl-L-methionine-dependent methyltransferases"/>
    <property type="match status" value="1"/>
</dbReference>
<accession>A0ABT3NZW8</accession>
<evidence type="ECO:0000259" key="1">
    <source>
        <dbReference type="Pfam" id="PF06634"/>
    </source>
</evidence>
<name>A0ABT3NZW8_9PROT</name>
<dbReference type="RefSeq" id="WP_301591913.1">
    <property type="nucleotide sequence ID" value="NZ_JAPFQI010000020.1"/>
</dbReference>
<proteinExistence type="predicted"/>
<dbReference type="EMBL" id="JAPFQI010000020">
    <property type="protein sequence ID" value="MCW8087707.1"/>
    <property type="molecule type" value="Genomic_DNA"/>
</dbReference>
<reference evidence="2 3" key="1">
    <citation type="submission" date="2022-10" db="EMBL/GenBank/DDBJ databases">
        <title>Roseococcus glaciei nov., sp. nov., isolated from glacier.</title>
        <authorList>
            <person name="Liu Q."/>
            <person name="Xin Y.-H."/>
        </authorList>
    </citation>
    <scope>NUCLEOTIDE SEQUENCE [LARGE SCALE GENOMIC DNA]</scope>
    <source>
        <strain evidence="2 3">MDT2-1-1</strain>
    </source>
</reference>
<protein>
    <submittedName>
        <fullName evidence="2">DUF1156 domain-containing protein</fullName>
    </submittedName>
</protein>
<sequence length="939" mass="103702">MTHAYKKKLIEVAIPLEAINSAAAKEKSIRFGHPSTLHLWWARRPLAACRAVLFAQLVDDPSGYPEEFPTQEDQDAERKRLFSIIEDLVKWENSTNEEVLERARAEIRRSCGGVLPPVYDPFSGGGSIPLEAQRLGLPAFGSDLNPVAVMIGKAMIEIPPRFKDSGPVHPGIRERNHYRNAEGLAEDIRYYGEWMRERARERIGHLYPTVQLPTEYGGGVATVIAWIWARTVPSPDPAFSDVQVPIASSFLLSSKAGNEAWIQPIVDKSSKTISYRIRKGGTKSEIEKAKDGTKAGYATFRCLLSDAAISGDYVDKAADAGKLGVTLIAVVADTKRSRVFVEPSLVDTTHVSHMVREKLESMSFDMLEVPCRGTFASNAQGRRYGFKTFRDYFTDRQLVALGTYSDLVSEVQEIIMRDAQAAGLELDEVPLRDGGTGALAYAEAVSVYLSFGVSRLSDIQNSLCRWESSKTQVRNLFGRQAIPMMWDFGENNAFGDAAGDFRTSLGSIIRVVERFVPSEAGTLRNADAQTVTYPAGSVISTDPPYYDNIEYADLSDFFYVWLRKALRKVEPEVLSVLSTPKSEELVATRYRHGGQEAADSFFLAGMRRAVRNMATHSNEGFPATIYYAFKQSEIDQEGISSTGWATFLQAVVEAGYAVVGTWPLRTEMANRMIASGTNALANSVVLVCRKKEPTAEVVTRAEFIRALKRELPPALAELQAANIAPADMPQSAIGPGMGIYSRYKAVLESDDSPMSVKAALQLINRELDEYLGGIQGEFDPDTRFAITWFEQNGLRAGEYGTANNIANARGISVESVKHAGIVESQAGKVRIRRRDELEEGWDPATDGHLTIWECLQHLVRHHEKDGLADGTALLLKKIGDKAEAVKDLAYCLYDICANKRQDAKEATAYNALIADWTELSRQAAAIHDVSGDRQVAMNF</sequence>
<keyword evidence="3" id="KW-1185">Reference proteome</keyword>